<dbReference type="Proteomes" id="UP000284842">
    <property type="component" value="Unassembled WGS sequence"/>
</dbReference>
<protein>
    <submittedName>
        <fullName evidence="2">Uncharacterized protein</fullName>
    </submittedName>
</protein>
<feature type="transmembrane region" description="Helical" evidence="1">
    <location>
        <begin position="104"/>
        <end position="122"/>
    </location>
</feature>
<evidence type="ECO:0000313" key="3">
    <source>
        <dbReference type="Proteomes" id="UP000284842"/>
    </source>
</evidence>
<accession>A0A409YH31</accession>
<reference evidence="2 3" key="1">
    <citation type="journal article" date="2018" name="Evol. Lett.">
        <title>Horizontal gene cluster transfer increased hallucinogenic mushroom diversity.</title>
        <authorList>
            <person name="Reynolds H.T."/>
            <person name="Vijayakumar V."/>
            <person name="Gluck-Thaler E."/>
            <person name="Korotkin H.B."/>
            <person name="Matheny P.B."/>
            <person name="Slot J.C."/>
        </authorList>
    </citation>
    <scope>NUCLEOTIDE SEQUENCE [LARGE SCALE GENOMIC DNA]</scope>
    <source>
        <strain evidence="2 3">2629</strain>
    </source>
</reference>
<comment type="caution">
    <text evidence="2">The sequence shown here is derived from an EMBL/GenBank/DDBJ whole genome shotgun (WGS) entry which is preliminary data.</text>
</comment>
<dbReference type="InParanoid" id="A0A409YH31"/>
<dbReference type="EMBL" id="NHTK01001177">
    <property type="protein sequence ID" value="PPR02308.1"/>
    <property type="molecule type" value="Genomic_DNA"/>
</dbReference>
<sequence>MHDINPEASAMGALFAEAILYGMYMVTFINVLTKIFRTECSRWKPRSQIRWETLAVGILLWMNATLNLALGLVRQMQQYIFRDLSKNPNIKQVGQDWINIAKPFSVTIQILAADGFLIYRCWVSYNRSWGIIILPSFLWLLGIGQSIWTLYIQTRLQFGDRLNSEQLYPLWCALWGFKVVINAYCTICIVYRIYQVDKNTSKLSDTQYDSERNTPPAVVTILSRKRSRVQGAIRIIVESGLILTTSSIIAFGVQIPKSSLIYITSAIDIIVTGIAFNLIIIRISEERARERMLRTMYLTSLRFEEKGNECQEAVHEVINAQARAVDSLETSSVETGFGASYSLQLDEVESRLERHNTR</sequence>
<evidence type="ECO:0000256" key="1">
    <source>
        <dbReference type="SAM" id="Phobius"/>
    </source>
</evidence>
<organism evidence="2 3">
    <name type="scientific">Panaeolus cyanescens</name>
    <dbReference type="NCBI Taxonomy" id="181874"/>
    <lineage>
        <taxon>Eukaryota</taxon>
        <taxon>Fungi</taxon>
        <taxon>Dikarya</taxon>
        <taxon>Basidiomycota</taxon>
        <taxon>Agaricomycotina</taxon>
        <taxon>Agaricomycetes</taxon>
        <taxon>Agaricomycetidae</taxon>
        <taxon>Agaricales</taxon>
        <taxon>Agaricineae</taxon>
        <taxon>Galeropsidaceae</taxon>
        <taxon>Panaeolus</taxon>
    </lineage>
</organism>
<gene>
    <name evidence="2" type="ORF">CVT24_011646</name>
</gene>
<feature type="transmembrane region" description="Helical" evidence="1">
    <location>
        <begin position="259"/>
        <end position="281"/>
    </location>
</feature>
<feature type="transmembrane region" description="Helical" evidence="1">
    <location>
        <begin position="12"/>
        <end position="32"/>
    </location>
</feature>
<keyword evidence="1" id="KW-1133">Transmembrane helix</keyword>
<dbReference type="AlphaFoldDB" id="A0A409YH31"/>
<evidence type="ECO:0000313" key="2">
    <source>
        <dbReference type="EMBL" id="PPR02308.1"/>
    </source>
</evidence>
<feature type="transmembrane region" description="Helical" evidence="1">
    <location>
        <begin position="168"/>
        <end position="194"/>
    </location>
</feature>
<feature type="transmembrane region" description="Helical" evidence="1">
    <location>
        <begin position="232"/>
        <end position="253"/>
    </location>
</feature>
<feature type="transmembrane region" description="Helical" evidence="1">
    <location>
        <begin position="53"/>
        <end position="73"/>
    </location>
</feature>
<keyword evidence="3" id="KW-1185">Reference proteome</keyword>
<name>A0A409YH31_9AGAR</name>
<keyword evidence="1" id="KW-0812">Transmembrane</keyword>
<keyword evidence="1" id="KW-0472">Membrane</keyword>
<proteinExistence type="predicted"/>
<feature type="transmembrane region" description="Helical" evidence="1">
    <location>
        <begin position="129"/>
        <end position="148"/>
    </location>
</feature>
<dbReference type="OrthoDB" id="3357408at2759"/>